<dbReference type="Gene3D" id="1.10.490.20">
    <property type="entry name" value="Phycocyanins"/>
    <property type="match status" value="1"/>
</dbReference>
<keyword evidence="5" id="KW-1185">Reference proteome</keyword>
<dbReference type="HOGENOM" id="CLU_1624391_0_0_3"/>
<gene>
    <name evidence="4" type="ordered locus">PCC8801_3741</name>
</gene>
<dbReference type="InterPro" id="IPR009050">
    <property type="entry name" value="Globin-like_sf"/>
</dbReference>
<evidence type="ECO:0000256" key="2">
    <source>
        <dbReference type="ARBA" id="ARBA00022991"/>
    </source>
</evidence>
<dbReference type="Proteomes" id="UP000008204">
    <property type="component" value="Chromosome"/>
</dbReference>
<dbReference type="AlphaFoldDB" id="B7K2Z2"/>
<dbReference type="Pfam" id="PF00502">
    <property type="entry name" value="Phycobilisome"/>
    <property type="match status" value="1"/>
</dbReference>
<keyword evidence="2" id="KW-0157">Chromophore</keyword>
<evidence type="ECO:0000256" key="3">
    <source>
        <dbReference type="ARBA" id="ARBA00023307"/>
    </source>
</evidence>
<dbReference type="InterPro" id="IPR012128">
    <property type="entry name" value="Phycobilisome_asu/bsu"/>
</dbReference>
<proteinExistence type="inferred from homology"/>
<dbReference type="GO" id="GO:0030089">
    <property type="term" value="C:phycobilisome"/>
    <property type="evidence" value="ECO:0007669"/>
    <property type="project" value="InterPro"/>
</dbReference>
<name>B7K2Z2_RIPO1</name>
<dbReference type="RefSeq" id="WP_012596951.1">
    <property type="nucleotide sequence ID" value="NC_011726.1"/>
</dbReference>
<sequence length="163" mass="18884">MLTNLREFVANKIEDRGQFISSKQLTDLEKYYKQEQIRLASLATLLNKISQLTKESVDVIHQKYLLSFGYDSDDNIKLVSNIIDSFLKDIALSMLAGDPSILDKYRLNEFHEYLKSVNHSATWYAEALKNIKEDHGLQNEANKELHTYIDYLISALSQKEVEH</sequence>
<evidence type="ECO:0000256" key="1">
    <source>
        <dbReference type="ARBA" id="ARBA00008182"/>
    </source>
</evidence>
<protein>
    <submittedName>
        <fullName evidence="4">Phycobilisome protein</fullName>
    </submittedName>
</protein>
<organism evidence="4 5">
    <name type="scientific">Rippkaea orientalis (strain PCC 8801 / RF-1)</name>
    <name type="common">Cyanothece sp. (strain PCC 8801)</name>
    <dbReference type="NCBI Taxonomy" id="41431"/>
    <lineage>
        <taxon>Bacteria</taxon>
        <taxon>Bacillati</taxon>
        <taxon>Cyanobacteriota</taxon>
        <taxon>Cyanophyceae</taxon>
        <taxon>Oscillatoriophycideae</taxon>
        <taxon>Chroococcales</taxon>
        <taxon>Aphanothecaceae</taxon>
        <taxon>Rippkaea</taxon>
        <taxon>Rippkaea orientalis</taxon>
    </lineage>
</organism>
<reference evidence="5" key="1">
    <citation type="journal article" date="2011" name="MBio">
        <title>Novel metabolic attributes of the genus Cyanothece, comprising a group of unicellular nitrogen-fixing Cyanobacteria.</title>
        <authorList>
            <person name="Bandyopadhyay A."/>
            <person name="Elvitigala T."/>
            <person name="Welsh E."/>
            <person name="Stockel J."/>
            <person name="Liberton M."/>
            <person name="Min H."/>
            <person name="Sherman L.A."/>
            <person name="Pakrasi H.B."/>
        </authorList>
    </citation>
    <scope>NUCLEOTIDE SEQUENCE [LARGE SCALE GENOMIC DNA]</scope>
    <source>
        <strain evidence="5">PCC 8801</strain>
    </source>
</reference>
<evidence type="ECO:0000313" key="5">
    <source>
        <dbReference type="Proteomes" id="UP000008204"/>
    </source>
</evidence>
<evidence type="ECO:0000313" key="4">
    <source>
        <dbReference type="EMBL" id="ACK67693.1"/>
    </source>
</evidence>
<dbReference type="GO" id="GO:0015979">
    <property type="term" value="P:photosynthesis"/>
    <property type="evidence" value="ECO:0007669"/>
    <property type="project" value="InterPro"/>
</dbReference>
<dbReference type="CDD" id="cd08919">
    <property type="entry name" value="PBP-like"/>
    <property type="match status" value="1"/>
</dbReference>
<accession>B7K2Z2</accession>
<dbReference type="KEGG" id="cyp:PCC8801_3741"/>
<dbReference type="SUPFAM" id="SSF46458">
    <property type="entry name" value="Globin-like"/>
    <property type="match status" value="1"/>
</dbReference>
<keyword evidence="3" id="KW-0089">Bile pigment</keyword>
<dbReference type="InterPro" id="IPR038719">
    <property type="entry name" value="Phycobilisome_asu/bsu_sf"/>
</dbReference>
<dbReference type="EMBL" id="CP001287">
    <property type="protein sequence ID" value="ACK67693.1"/>
    <property type="molecule type" value="Genomic_DNA"/>
</dbReference>
<dbReference type="STRING" id="41431.PCC8801_3741"/>
<comment type="similarity">
    <text evidence="1">Belongs to the phycobiliprotein family.</text>
</comment>